<sequence length="484" mass="51490">MIRFLREAMAENAAAAVIISVAAMLFLGFLMTRFTKRMRLPNVTAYILTGIIIGPYCLGLIPRGIIEGIDFLSDIALAFIAFSTGEFFRLSALRKNGLKIVVITVFEACMATVLVFLVCRFVLGVELVFSIVLSALAAATAPASTLMTIRQTGAKGDFVDTLLQTVALDDVVGLIEYSVAISLALTVGSGGGAVGAAGVITPIALNFGALALGGVFGLMLKLMLRRHSQDNRLIISISLLFAFCGACTALDVSPLLGCMSMGTVYINVSDDDKLFKQLNYFTPPILLLFFVQSGLSFRLDALFDTSASVGGTPLLVVGVVYFFTRIAGKYSGAFLGCALTGKPETTRNWLGLALIPQAGVAIGLASLGARTIGGETGIALETVILASSVLYELVGPACAKLSLYLSRSYTTKLEELVPEEELDGSAELTPTEQLIQRIQAIQKELPREAAPSDEELAFLEAAEEQLEAMRGARAGAGRLRNRRL</sequence>
<accession>A0A9D1G4A8</accession>
<dbReference type="GO" id="GO:0015297">
    <property type="term" value="F:antiporter activity"/>
    <property type="evidence" value="ECO:0007669"/>
    <property type="project" value="InterPro"/>
</dbReference>
<evidence type="ECO:0000259" key="6">
    <source>
        <dbReference type="Pfam" id="PF00999"/>
    </source>
</evidence>
<feature type="transmembrane region" description="Helical" evidence="5">
    <location>
        <begin position="199"/>
        <end position="221"/>
    </location>
</feature>
<dbReference type="InterPro" id="IPR006153">
    <property type="entry name" value="Cation/H_exchanger_TM"/>
</dbReference>
<comment type="subcellular location">
    <subcellularLocation>
        <location evidence="1">Membrane</location>
        <topology evidence="1">Multi-pass membrane protein</topology>
    </subcellularLocation>
</comment>
<dbReference type="PANTHER" id="PTHR43021">
    <property type="entry name" value="NA(+)/H(+) ANTIPORTER-RELATED"/>
    <property type="match status" value="1"/>
</dbReference>
<evidence type="ECO:0000313" key="8">
    <source>
        <dbReference type="Proteomes" id="UP000886876"/>
    </source>
</evidence>
<feature type="transmembrane region" description="Helical" evidence="5">
    <location>
        <begin position="233"/>
        <end position="266"/>
    </location>
</feature>
<feature type="transmembrane region" description="Helical" evidence="5">
    <location>
        <begin position="43"/>
        <end position="65"/>
    </location>
</feature>
<dbReference type="GO" id="GO:0016020">
    <property type="term" value="C:membrane"/>
    <property type="evidence" value="ECO:0007669"/>
    <property type="project" value="UniProtKB-SubCell"/>
</dbReference>
<dbReference type="InterPro" id="IPR038770">
    <property type="entry name" value="Na+/solute_symporter_sf"/>
</dbReference>
<gene>
    <name evidence="7" type="ORF">IAD42_00495</name>
</gene>
<keyword evidence="2 5" id="KW-0812">Transmembrane</keyword>
<keyword evidence="3 5" id="KW-1133">Transmembrane helix</keyword>
<evidence type="ECO:0000256" key="3">
    <source>
        <dbReference type="ARBA" id="ARBA00022989"/>
    </source>
</evidence>
<proteinExistence type="predicted"/>
<feature type="transmembrane region" description="Helical" evidence="5">
    <location>
        <begin position="309"/>
        <end position="328"/>
    </location>
</feature>
<feature type="transmembrane region" description="Helical" evidence="5">
    <location>
        <begin position="161"/>
        <end position="187"/>
    </location>
</feature>
<feature type="transmembrane region" description="Helical" evidence="5">
    <location>
        <begin position="71"/>
        <end position="88"/>
    </location>
</feature>
<reference evidence="7" key="1">
    <citation type="submission" date="2020-10" db="EMBL/GenBank/DDBJ databases">
        <authorList>
            <person name="Gilroy R."/>
        </authorList>
    </citation>
    <scope>NUCLEOTIDE SEQUENCE</scope>
    <source>
        <strain evidence="7">ChiHecec3B27-6122</strain>
    </source>
</reference>
<dbReference type="AlphaFoldDB" id="A0A9D1G4A8"/>
<feature type="transmembrane region" description="Helical" evidence="5">
    <location>
        <begin position="12"/>
        <end position="31"/>
    </location>
</feature>
<dbReference type="GO" id="GO:1902600">
    <property type="term" value="P:proton transmembrane transport"/>
    <property type="evidence" value="ECO:0007669"/>
    <property type="project" value="InterPro"/>
</dbReference>
<feature type="transmembrane region" description="Helical" evidence="5">
    <location>
        <begin position="129"/>
        <end position="149"/>
    </location>
</feature>
<feature type="transmembrane region" description="Helical" evidence="5">
    <location>
        <begin position="100"/>
        <end position="123"/>
    </location>
</feature>
<protein>
    <submittedName>
        <fullName evidence="7">Cation:proton antiporter</fullName>
    </submittedName>
</protein>
<name>A0A9D1G4A8_9FIRM</name>
<dbReference type="PANTHER" id="PTHR43021:SF2">
    <property type="entry name" value="CATION_H+ EXCHANGER DOMAIN-CONTAINING PROTEIN"/>
    <property type="match status" value="1"/>
</dbReference>
<evidence type="ECO:0000256" key="5">
    <source>
        <dbReference type="SAM" id="Phobius"/>
    </source>
</evidence>
<reference evidence="7" key="2">
    <citation type="journal article" date="2021" name="PeerJ">
        <title>Extensive microbial diversity within the chicken gut microbiome revealed by metagenomics and culture.</title>
        <authorList>
            <person name="Gilroy R."/>
            <person name="Ravi A."/>
            <person name="Getino M."/>
            <person name="Pursley I."/>
            <person name="Horton D.L."/>
            <person name="Alikhan N.F."/>
            <person name="Baker D."/>
            <person name="Gharbi K."/>
            <person name="Hall N."/>
            <person name="Watson M."/>
            <person name="Adriaenssens E.M."/>
            <person name="Foster-Nyarko E."/>
            <person name="Jarju S."/>
            <person name="Secka A."/>
            <person name="Antonio M."/>
            <person name="Oren A."/>
            <person name="Chaudhuri R.R."/>
            <person name="La Ragione R."/>
            <person name="Hildebrand F."/>
            <person name="Pallen M.J."/>
        </authorList>
    </citation>
    <scope>NUCLEOTIDE SEQUENCE</scope>
    <source>
        <strain evidence="7">ChiHecec3B27-6122</strain>
    </source>
</reference>
<evidence type="ECO:0000256" key="1">
    <source>
        <dbReference type="ARBA" id="ARBA00004141"/>
    </source>
</evidence>
<dbReference type="Proteomes" id="UP000886876">
    <property type="component" value="Unassembled WGS sequence"/>
</dbReference>
<keyword evidence="4 5" id="KW-0472">Membrane</keyword>
<feature type="domain" description="Cation/H+ exchanger transmembrane" evidence="6">
    <location>
        <begin position="29"/>
        <end position="389"/>
    </location>
</feature>
<evidence type="ECO:0000313" key="7">
    <source>
        <dbReference type="EMBL" id="HIS96434.1"/>
    </source>
</evidence>
<dbReference type="EMBL" id="DVJS01000011">
    <property type="protein sequence ID" value="HIS96434.1"/>
    <property type="molecule type" value="Genomic_DNA"/>
</dbReference>
<evidence type="ECO:0000256" key="4">
    <source>
        <dbReference type="ARBA" id="ARBA00023136"/>
    </source>
</evidence>
<evidence type="ECO:0000256" key="2">
    <source>
        <dbReference type="ARBA" id="ARBA00022692"/>
    </source>
</evidence>
<dbReference type="Gene3D" id="1.20.1530.20">
    <property type="match status" value="1"/>
</dbReference>
<comment type="caution">
    <text evidence="7">The sequence shown here is derived from an EMBL/GenBank/DDBJ whole genome shotgun (WGS) entry which is preliminary data.</text>
</comment>
<organism evidence="7 8">
    <name type="scientific">Candidatus Scatomorpha pullistercoris</name>
    <dbReference type="NCBI Taxonomy" id="2840929"/>
    <lineage>
        <taxon>Bacteria</taxon>
        <taxon>Bacillati</taxon>
        <taxon>Bacillota</taxon>
        <taxon>Clostridia</taxon>
        <taxon>Eubacteriales</taxon>
        <taxon>Candidatus Scatomorpha</taxon>
    </lineage>
</organism>
<dbReference type="Pfam" id="PF00999">
    <property type="entry name" value="Na_H_Exchanger"/>
    <property type="match status" value="1"/>
</dbReference>